<sequence>MIKASDIPFLPRGVRCQFDRVRGVEVLLGPERVLMLDDIGKAVLGRVDGQASVDMIAEGLAKDYDAPKAMILEDVLAYLGDLFDKRLVECAHG</sequence>
<dbReference type="STRING" id="1461693.ATO10_04172"/>
<dbReference type="GO" id="GO:0018189">
    <property type="term" value="P:pyrroloquinoline quinone biosynthetic process"/>
    <property type="evidence" value="ECO:0007669"/>
    <property type="project" value="UniProtKB-UniPathway"/>
</dbReference>
<name>A0A058ZMF0_9RHOB</name>
<dbReference type="eggNOG" id="COG0535">
    <property type="taxonomic scope" value="Bacteria"/>
</dbReference>
<dbReference type="Proteomes" id="UP000024836">
    <property type="component" value="Unassembled WGS sequence"/>
</dbReference>
<comment type="caution">
    <text evidence="4">The sequence shown here is derived from an EMBL/GenBank/DDBJ whole genome shotgun (WGS) entry which is preliminary data.</text>
</comment>
<dbReference type="InterPro" id="IPR041881">
    <property type="entry name" value="PqqD_sf"/>
</dbReference>
<organism evidence="4 5">
    <name type="scientific">Actibacterium atlanticum</name>
    <dbReference type="NCBI Taxonomy" id="1461693"/>
    <lineage>
        <taxon>Bacteria</taxon>
        <taxon>Pseudomonadati</taxon>
        <taxon>Pseudomonadota</taxon>
        <taxon>Alphaproteobacteria</taxon>
        <taxon>Rhodobacterales</taxon>
        <taxon>Roseobacteraceae</taxon>
        <taxon>Actibacterium</taxon>
    </lineage>
</organism>
<keyword evidence="3" id="KW-0884">PQQ biosynthesis</keyword>
<dbReference type="GO" id="GO:0048038">
    <property type="term" value="F:quinone binding"/>
    <property type="evidence" value="ECO:0007669"/>
    <property type="project" value="InterPro"/>
</dbReference>
<evidence type="ECO:0000313" key="5">
    <source>
        <dbReference type="Proteomes" id="UP000024836"/>
    </source>
</evidence>
<evidence type="ECO:0000256" key="3">
    <source>
        <dbReference type="ARBA" id="ARBA00022905"/>
    </source>
</evidence>
<protein>
    <submittedName>
        <fullName evidence="4">Coenzyme PQQ biosynthesis protein PqqD</fullName>
    </submittedName>
</protein>
<proteinExistence type="predicted"/>
<accession>A0A058ZMF0</accession>
<dbReference type="OrthoDB" id="7995890at2"/>
<dbReference type="UniPathway" id="UPA00539"/>
<dbReference type="Gene3D" id="1.10.10.1150">
    <property type="entry name" value="Coenzyme PQQ synthesis protein D (PqqD)"/>
    <property type="match status" value="1"/>
</dbReference>
<dbReference type="EMBL" id="AQQY01000002">
    <property type="protein sequence ID" value="KCV82774.1"/>
    <property type="molecule type" value="Genomic_DNA"/>
</dbReference>
<comment type="pathway">
    <text evidence="1">Cofactor biosynthesis; pyrroloquinoline quinone biosynthesis.</text>
</comment>
<comment type="subunit">
    <text evidence="2">Monomer. Interacts with PqqE.</text>
</comment>
<evidence type="ECO:0000256" key="1">
    <source>
        <dbReference type="ARBA" id="ARBA00004886"/>
    </source>
</evidence>
<dbReference type="InterPro" id="IPR008792">
    <property type="entry name" value="PQQD"/>
</dbReference>
<gene>
    <name evidence="4" type="ORF">ATO10_04172</name>
</gene>
<evidence type="ECO:0000256" key="2">
    <source>
        <dbReference type="ARBA" id="ARBA00011741"/>
    </source>
</evidence>
<dbReference type="InterPro" id="IPR022479">
    <property type="entry name" value="PqqD_bac"/>
</dbReference>
<dbReference type="AlphaFoldDB" id="A0A058ZMF0"/>
<dbReference type="Pfam" id="PF05402">
    <property type="entry name" value="PqqD"/>
    <property type="match status" value="1"/>
</dbReference>
<keyword evidence="5" id="KW-1185">Reference proteome</keyword>
<reference evidence="4 5" key="1">
    <citation type="submission" date="2013-04" db="EMBL/GenBank/DDBJ databases">
        <title>Shimia sp. 22II-S11-Z10 Genome Sequencing.</title>
        <authorList>
            <person name="Lai Q."/>
            <person name="Li G."/>
            <person name="Shao Z."/>
        </authorList>
    </citation>
    <scope>NUCLEOTIDE SEQUENCE [LARGE SCALE GENOMIC DNA]</scope>
    <source>
        <strain evidence="5">22II-S11-Z10</strain>
    </source>
</reference>
<dbReference type="RefSeq" id="WP_035248555.1">
    <property type="nucleotide sequence ID" value="NZ_AQQY01000002.1"/>
</dbReference>
<dbReference type="NCBIfam" id="TIGR03859">
    <property type="entry name" value="PQQ_PqqD"/>
    <property type="match status" value="1"/>
</dbReference>
<evidence type="ECO:0000313" key="4">
    <source>
        <dbReference type="EMBL" id="KCV82774.1"/>
    </source>
</evidence>